<dbReference type="SUPFAM" id="SSF56317">
    <property type="entry name" value="Carbon-nitrogen hydrolase"/>
    <property type="match status" value="1"/>
</dbReference>
<keyword evidence="8" id="KW-1185">Reference proteome</keyword>
<organism evidence="7 8">
    <name type="scientific">Candidatus Ornithobacterium hominis</name>
    <dbReference type="NCBI Taxonomy" id="2497989"/>
    <lineage>
        <taxon>Bacteria</taxon>
        <taxon>Pseudomonadati</taxon>
        <taxon>Bacteroidota</taxon>
        <taxon>Flavobacteriia</taxon>
        <taxon>Flavobacteriales</taxon>
        <taxon>Weeksellaceae</taxon>
        <taxon>Ornithobacterium</taxon>
    </lineage>
</organism>
<accession>A0A383U0X0</accession>
<sequence length="258" mass="30236">MTKTLNINLLQYDISWENPAKNFQQIQALESYFSDSDIIFLPEMFSTGFSMNVEKIAEKTFGESFQFLQKLAKKHQALVVGSIPVEEKGSFYNRMYWVEPNETFQIYDKRHLFSFAGEDKFYSAGKSRKIFSYQNWSFLPQICYDLRFPVFARNKNDYEVLFYIANWPKSRINAWNQLLKARAIENQCFVVGVNRTGIDGNGIAYNGKSQVINPLGEKIEPLQPHECVLQFSLDFLSLKKIREKFPFLKDADEFHLKF</sequence>
<dbReference type="FunFam" id="3.60.110.10:FF:000004">
    <property type="entry name" value="Carbon-nitrogen hydrolase"/>
    <property type="match status" value="1"/>
</dbReference>
<dbReference type="CDD" id="cd07575">
    <property type="entry name" value="Xc-1258_like"/>
    <property type="match status" value="1"/>
</dbReference>
<keyword evidence="2 7" id="KW-0378">Hydrolase</keyword>
<reference evidence="7 8" key="1">
    <citation type="submission" date="2018-09" db="EMBL/GenBank/DDBJ databases">
        <authorList>
            <consortium name="Pathogen Informatics"/>
        </authorList>
    </citation>
    <scope>NUCLEOTIDE SEQUENCE [LARGE SCALE GENOMIC DNA]</scope>
    <source>
        <strain evidence="7 8">OH-22767</strain>
    </source>
</reference>
<dbReference type="InterPro" id="IPR036526">
    <property type="entry name" value="C-N_Hydrolase_sf"/>
</dbReference>
<dbReference type="RefSeq" id="WP_119059368.1">
    <property type="nucleotide sequence ID" value="NZ_UNSC01000004.1"/>
</dbReference>
<dbReference type="EC" id="3.5.1.3" evidence="3"/>
<dbReference type="GO" id="GO:0050152">
    <property type="term" value="F:omega-amidase activity"/>
    <property type="evidence" value="ECO:0007669"/>
    <property type="project" value="UniProtKB-EC"/>
</dbReference>
<dbReference type="NCBIfam" id="NF007757">
    <property type="entry name" value="PRK10438.1"/>
    <property type="match status" value="1"/>
</dbReference>
<evidence type="ECO:0000256" key="3">
    <source>
        <dbReference type="ARBA" id="ARBA00039118"/>
    </source>
</evidence>
<feature type="domain" description="CN hydrolase" evidence="6">
    <location>
        <begin position="5"/>
        <end position="235"/>
    </location>
</feature>
<evidence type="ECO:0000259" key="6">
    <source>
        <dbReference type="PROSITE" id="PS50263"/>
    </source>
</evidence>
<dbReference type="InterPro" id="IPR003010">
    <property type="entry name" value="C-N_Hydrolase"/>
</dbReference>
<dbReference type="Gene3D" id="3.60.110.10">
    <property type="entry name" value="Carbon-nitrogen hydrolase"/>
    <property type="match status" value="1"/>
</dbReference>
<dbReference type="GO" id="GO:0106008">
    <property type="term" value="F:2-oxoglutaramate amidase activity"/>
    <property type="evidence" value="ECO:0007669"/>
    <property type="project" value="TreeGrafter"/>
</dbReference>
<comment type="similarity">
    <text evidence="1">Belongs to the carbon-nitrogen hydrolase superfamily. NIT1/NIT2 family.</text>
</comment>
<dbReference type="PANTHER" id="PTHR47799">
    <property type="entry name" value="OMEGA-AMIDASE YAFV"/>
    <property type="match status" value="1"/>
</dbReference>
<protein>
    <recommendedName>
        <fullName evidence="5">Omega-amidase YafV</fullName>
        <ecNumber evidence="3">3.5.1.3</ecNumber>
    </recommendedName>
</protein>
<evidence type="ECO:0000313" key="7">
    <source>
        <dbReference type="EMBL" id="SZD72926.1"/>
    </source>
</evidence>
<dbReference type="PROSITE" id="PS50263">
    <property type="entry name" value="CN_HYDROLASE"/>
    <property type="match status" value="1"/>
</dbReference>
<dbReference type="InterPro" id="IPR052737">
    <property type="entry name" value="Omega-amidase_YafV"/>
</dbReference>
<evidence type="ECO:0000256" key="4">
    <source>
        <dbReference type="ARBA" id="ARBA00052904"/>
    </source>
</evidence>
<evidence type="ECO:0000256" key="2">
    <source>
        <dbReference type="ARBA" id="ARBA00022801"/>
    </source>
</evidence>
<dbReference type="Pfam" id="PF00795">
    <property type="entry name" value="CN_hydrolase"/>
    <property type="match status" value="1"/>
</dbReference>
<gene>
    <name evidence="7" type="primary">ramA_2</name>
    <name evidence="7" type="ORF">SAMEA104719789_01041</name>
</gene>
<evidence type="ECO:0000313" key="8">
    <source>
        <dbReference type="Proteomes" id="UP000262142"/>
    </source>
</evidence>
<comment type="catalytic activity">
    <reaction evidence="4">
        <text>a monoamide of a dicarboxylate + H2O = a dicarboxylate + NH4(+)</text>
        <dbReference type="Rhea" id="RHEA:11716"/>
        <dbReference type="ChEBI" id="CHEBI:15377"/>
        <dbReference type="ChEBI" id="CHEBI:28938"/>
        <dbReference type="ChEBI" id="CHEBI:28965"/>
        <dbReference type="ChEBI" id="CHEBI:77450"/>
        <dbReference type="EC" id="3.5.1.3"/>
    </reaction>
</comment>
<dbReference type="EMBL" id="UNSC01000004">
    <property type="protein sequence ID" value="SZD72926.1"/>
    <property type="molecule type" value="Genomic_DNA"/>
</dbReference>
<evidence type="ECO:0000256" key="1">
    <source>
        <dbReference type="ARBA" id="ARBA00010613"/>
    </source>
</evidence>
<proteinExistence type="inferred from homology"/>
<dbReference type="AlphaFoldDB" id="A0A383U0X0"/>
<evidence type="ECO:0000256" key="5">
    <source>
        <dbReference type="ARBA" id="ARBA00072139"/>
    </source>
</evidence>
<dbReference type="PANTHER" id="PTHR47799:SF1">
    <property type="entry name" value="OMEGA-AMIDASE YAFV"/>
    <property type="match status" value="1"/>
</dbReference>
<dbReference type="OrthoDB" id="9811121at2"/>
<dbReference type="Proteomes" id="UP000262142">
    <property type="component" value="Unassembled WGS sequence"/>
</dbReference>
<name>A0A383U0X0_9FLAO</name>